<dbReference type="Pfam" id="PF13144">
    <property type="entry name" value="ChapFlgA"/>
    <property type="match status" value="1"/>
</dbReference>
<dbReference type="GO" id="GO:0044780">
    <property type="term" value="P:bacterial-type flagellum assembly"/>
    <property type="evidence" value="ECO:0007669"/>
    <property type="project" value="InterPro"/>
</dbReference>
<accession>A0A6M7WSX6</accession>
<comment type="similarity">
    <text evidence="4">Belongs to the FlgA family.</text>
</comment>
<dbReference type="Proteomes" id="UP000503017">
    <property type="component" value="Chromosome"/>
</dbReference>
<dbReference type="SMART" id="SM00858">
    <property type="entry name" value="SAF"/>
    <property type="match status" value="1"/>
</dbReference>
<dbReference type="AlphaFoldDB" id="A0A6M7WSX6"/>
<evidence type="ECO:0000313" key="7">
    <source>
        <dbReference type="Proteomes" id="UP000503017"/>
    </source>
</evidence>
<comment type="subcellular location">
    <subcellularLocation>
        <location evidence="1 4">Periplasm</location>
    </subcellularLocation>
</comment>
<dbReference type="PANTHER" id="PTHR36307:SF1">
    <property type="entry name" value="FLAGELLA BASAL BODY P-RING FORMATION PROTEIN FLGA"/>
    <property type="match status" value="1"/>
</dbReference>
<dbReference type="InterPro" id="IPR017585">
    <property type="entry name" value="SAF_FlgA"/>
</dbReference>
<keyword evidence="6" id="KW-0282">Flagellum</keyword>
<dbReference type="PANTHER" id="PTHR36307">
    <property type="entry name" value="FLAGELLA BASAL BODY P-RING FORMATION PROTEIN FLGA"/>
    <property type="match status" value="1"/>
</dbReference>
<dbReference type="EMBL" id="CP033367">
    <property type="protein sequence ID" value="QKD02111.1"/>
    <property type="molecule type" value="Genomic_DNA"/>
</dbReference>
<dbReference type="InterPro" id="IPR013974">
    <property type="entry name" value="SAF"/>
</dbReference>
<organism evidence="6 7">
    <name type="scientific">Mesorhizobium loti R88b</name>
    <dbReference type="NCBI Taxonomy" id="935548"/>
    <lineage>
        <taxon>Bacteria</taxon>
        <taxon>Pseudomonadati</taxon>
        <taxon>Pseudomonadota</taxon>
        <taxon>Alphaproteobacteria</taxon>
        <taxon>Hyphomicrobiales</taxon>
        <taxon>Phyllobacteriaceae</taxon>
        <taxon>Mesorhizobium</taxon>
    </lineage>
</organism>
<dbReference type="Gene3D" id="2.30.30.760">
    <property type="match status" value="1"/>
</dbReference>
<dbReference type="CDD" id="cd11614">
    <property type="entry name" value="SAF_CpaB_FlgA_like"/>
    <property type="match status" value="1"/>
</dbReference>
<keyword evidence="6" id="KW-0966">Cell projection</keyword>
<keyword evidence="6" id="KW-0969">Cilium</keyword>
<keyword evidence="3 4" id="KW-0574">Periplasm</keyword>
<evidence type="ECO:0000256" key="1">
    <source>
        <dbReference type="ARBA" id="ARBA00004418"/>
    </source>
</evidence>
<evidence type="ECO:0000256" key="3">
    <source>
        <dbReference type="ARBA" id="ARBA00022764"/>
    </source>
</evidence>
<name>A0A6M7WSX6_RHILI</name>
<evidence type="ECO:0000313" key="6">
    <source>
        <dbReference type="EMBL" id="QKD02111.1"/>
    </source>
</evidence>
<keyword evidence="4" id="KW-1005">Bacterial flagellum biogenesis</keyword>
<evidence type="ECO:0000256" key="2">
    <source>
        <dbReference type="ARBA" id="ARBA00022729"/>
    </source>
</evidence>
<evidence type="ECO:0000259" key="5">
    <source>
        <dbReference type="SMART" id="SM00858"/>
    </source>
</evidence>
<comment type="function">
    <text evidence="4">Involved in the assembly process of the P-ring formation. It may associate with FlgF on the rod constituting a structure essential for the P-ring assembly or may act as a modulator protein for the P-ring assembly.</text>
</comment>
<feature type="chain" id="PRO_5027163570" description="Flagella basal body P-ring formation protein FlgA" evidence="4">
    <location>
        <begin position="30"/>
        <end position="183"/>
    </location>
</feature>
<feature type="domain" description="SAF" evidence="5">
    <location>
        <begin position="56"/>
        <end position="119"/>
    </location>
</feature>
<dbReference type="InterPro" id="IPR039246">
    <property type="entry name" value="Flagellar_FlgA"/>
</dbReference>
<dbReference type="NCBIfam" id="TIGR03170">
    <property type="entry name" value="flgA_cterm"/>
    <property type="match status" value="1"/>
</dbReference>
<feature type="signal peptide" evidence="4">
    <location>
        <begin position="1"/>
        <end position="29"/>
    </location>
</feature>
<proteinExistence type="inferred from homology"/>
<sequence>MMGMPISCSAFRRTALVLALVAGGMPAFAQESASQSTGQSTGQSAAQIASNQPAGEVVLIPNRVIYPGETIELAALKQVTLIPGKHKPDAMATNAEELQGKIAKRTLLPGRYIPSAAIREAWLVDQGAAVQVFFIAGGLTISATAVTLQPGSAGDLIKVRNSDSGKILSGTVMADGTIQVSSS</sequence>
<gene>
    <name evidence="6" type="primary">flgA</name>
    <name evidence="6" type="ORF">EB235_11865</name>
</gene>
<protein>
    <recommendedName>
        <fullName evidence="4">Flagella basal body P-ring formation protein FlgA</fullName>
    </recommendedName>
</protein>
<reference evidence="6 7" key="1">
    <citation type="submission" date="2018-10" db="EMBL/GenBank/DDBJ databases">
        <authorList>
            <person name="Perry B.J."/>
            <person name="Sullivan J.T."/>
            <person name="Murphy R.J.T."/>
            <person name="Ramsay J.P."/>
            <person name="Ronson C.W."/>
        </authorList>
    </citation>
    <scope>NUCLEOTIDE SEQUENCE [LARGE SCALE GENOMIC DNA]</scope>
    <source>
        <strain evidence="6 7">R88b</strain>
    </source>
</reference>
<dbReference type="GO" id="GO:0042597">
    <property type="term" value="C:periplasmic space"/>
    <property type="evidence" value="ECO:0007669"/>
    <property type="project" value="UniProtKB-SubCell"/>
</dbReference>
<keyword evidence="2 4" id="KW-0732">Signal</keyword>
<evidence type="ECO:0000256" key="4">
    <source>
        <dbReference type="RuleBase" id="RU362063"/>
    </source>
</evidence>